<keyword evidence="4" id="KW-1185">Reference proteome</keyword>
<dbReference type="GO" id="GO:0005737">
    <property type="term" value="C:cytoplasm"/>
    <property type="evidence" value="ECO:0007669"/>
    <property type="project" value="TreeGrafter"/>
</dbReference>
<dbReference type="EMBL" id="WAJS01000015">
    <property type="protein sequence ID" value="KAB1648571.1"/>
    <property type="molecule type" value="Genomic_DNA"/>
</dbReference>
<evidence type="ECO:0000313" key="4">
    <source>
        <dbReference type="Proteomes" id="UP000479639"/>
    </source>
</evidence>
<dbReference type="InterPro" id="IPR007557">
    <property type="entry name" value="PSP1_C"/>
</dbReference>
<gene>
    <name evidence="3" type="ORF">F8D48_06030</name>
</gene>
<comment type="caution">
    <text evidence="3">The sequence shown here is derived from an EMBL/GenBank/DDBJ whole genome shotgun (WGS) entry which is preliminary data.</text>
</comment>
<dbReference type="PANTHER" id="PTHR43830">
    <property type="entry name" value="PROTEIN PSP1"/>
    <property type="match status" value="1"/>
</dbReference>
<dbReference type="InterPro" id="IPR047767">
    <property type="entry name" value="PSP1-like"/>
</dbReference>
<organism evidence="3 4">
    <name type="scientific">Adlercreutzia muris</name>
    <dbReference type="NCBI Taxonomy" id="1796610"/>
    <lineage>
        <taxon>Bacteria</taxon>
        <taxon>Bacillati</taxon>
        <taxon>Actinomycetota</taxon>
        <taxon>Coriobacteriia</taxon>
        <taxon>Eggerthellales</taxon>
        <taxon>Eggerthellaceae</taxon>
        <taxon>Adlercreutzia</taxon>
    </lineage>
</organism>
<proteinExistence type="predicted"/>
<dbReference type="NCBIfam" id="NF041131">
    <property type="entry name" value="RicT_YaaT_fam"/>
    <property type="match status" value="1"/>
</dbReference>
<evidence type="ECO:0000313" key="3">
    <source>
        <dbReference type="EMBL" id="KAB1648571.1"/>
    </source>
</evidence>
<feature type="compositionally biased region" description="Basic and acidic residues" evidence="1">
    <location>
        <begin position="374"/>
        <end position="394"/>
    </location>
</feature>
<feature type="compositionally biased region" description="Basic residues" evidence="1">
    <location>
        <begin position="480"/>
        <end position="489"/>
    </location>
</feature>
<feature type="compositionally biased region" description="Basic and acidic residues" evidence="1">
    <location>
        <begin position="460"/>
        <end position="479"/>
    </location>
</feature>
<feature type="region of interest" description="Disordered" evidence="1">
    <location>
        <begin position="311"/>
        <end position="508"/>
    </location>
</feature>
<dbReference type="Pfam" id="PF04468">
    <property type="entry name" value="PSP1"/>
    <property type="match status" value="1"/>
</dbReference>
<evidence type="ECO:0000256" key="1">
    <source>
        <dbReference type="SAM" id="MobiDB-lite"/>
    </source>
</evidence>
<evidence type="ECO:0000259" key="2">
    <source>
        <dbReference type="PROSITE" id="PS51411"/>
    </source>
</evidence>
<dbReference type="AlphaFoldDB" id="A0A7C8BR13"/>
<feature type="domain" description="PSP1 C-terminal" evidence="2">
    <location>
        <begin position="64"/>
        <end position="149"/>
    </location>
</feature>
<reference evidence="3 4" key="1">
    <citation type="submission" date="2019-09" db="EMBL/GenBank/DDBJ databases">
        <title>Whole genome shotgun sequencing (WGS) of Ellagibacter isourolithinifaciens DSM 104140(T) and Adlercreutzia muris DSM 29508(T).</title>
        <authorList>
            <person name="Stoll D.A."/>
            <person name="Danylec N."/>
            <person name="Huch M."/>
        </authorList>
    </citation>
    <scope>NUCLEOTIDE SEQUENCE [LARGE SCALE GENOMIC DNA]</scope>
    <source>
        <strain evidence="3 4">DSM 29508</strain>
    </source>
</reference>
<sequence>MIRVAPINLTFNPKTLWFDPGDLEIKKDDPVVVRTARGTEFGIAASEVIEVGEEQVRALKSALRPVERVATEEDVQRAAEMEEKSREALPIFKEMAREAHEDMHPVSVEFLLDGDKAVFYFEAEERIDFRELVRKLASRFHVRIDMRQIGVRDEARMVGGVGHCGQELCCKRLGGEFCPVSIRMAKEQGLSLNPQKISGLCGRLMCCLRYEFDAYKDFKGRAPKLNATVSTPAGPAKVVDHDVPREIISLKVEGEKPVKVPLADFDPAPEGANRPNAVGEEAWEEATSERGTGLGEALIFSTSQFTGSDKLAEGAKVRHTGGGGSRRGSSSPRSRAEGSAPGRSRGKRSGRGDNAAPAAAPAPRKRRRSTKLAAAEDGHALERVSTSREEKDAAAPKPRRSRRPKDGGRASGEGRSAQQGRGGQGSSRTKGPGASERGNGSKQRNGARPGQRSSGLAASRPDRDNRAEGAPRGEGDVAPKPRRRRRSRRPKGEGGAAGAGASDKGGNA</sequence>
<feature type="compositionally biased region" description="Low complexity" evidence="1">
    <location>
        <begin position="499"/>
        <end position="508"/>
    </location>
</feature>
<accession>A0A7C8BR13</accession>
<dbReference type="Proteomes" id="UP000479639">
    <property type="component" value="Unassembled WGS sequence"/>
</dbReference>
<dbReference type="PROSITE" id="PS51411">
    <property type="entry name" value="PSP1_C"/>
    <property type="match status" value="1"/>
</dbReference>
<dbReference type="RefSeq" id="WP_151430434.1">
    <property type="nucleotide sequence ID" value="NZ_JANJZI010000014.1"/>
</dbReference>
<feature type="compositionally biased region" description="Low complexity" evidence="1">
    <location>
        <begin position="327"/>
        <end position="343"/>
    </location>
</feature>
<feature type="region of interest" description="Disordered" evidence="1">
    <location>
        <begin position="261"/>
        <end position="291"/>
    </location>
</feature>
<protein>
    <recommendedName>
        <fullName evidence="2">PSP1 C-terminal domain-containing protein</fullName>
    </recommendedName>
</protein>
<dbReference type="PANTHER" id="PTHR43830:SF3">
    <property type="entry name" value="PROTEIN PSP1"/>
    <property type="match status" value="1"/>
</dbReference>
<name>A0A7C8BR13_9ACTN</name>